<proteinExistence type="predicted"/>
<dbReference type="OrthoDB" id="4456959at2759"/>
<dbReference type="Pfam" id="PF04082">
    <property type="entry name" value="Fungal_trans"/>
    <property type="match status" value="1"/>
</dbReference>
<feature type="coiled-coil region" evidence="3">
    <location>
        <begin position="61"/>
        <end position="88"/>
    </location>
</feature>
<evidence type="ECO:0000259" key="5">
    <source>
        <dbReference type="PROSITE" id="PS50048"/>
    </source>
</evidence>
<dbReference type="GO" id="GO:0000981">
    <property type="term" value="F:DNA-binding transcription factor activity, RNA polymerase II-specific"/>
    <property type="evidence" value="ECO:0007669"/>
    <property type="project" value="InterPro"/>
</dbReference>
<dbReference type="InterPro" id="IPR036864">
    <property type="entry name" value="Zn2-C6_fun-type_DNA-bd_sf"/>
</dbReference>
<dbReference type="SMART" id="SM00066">
    <property type="entry name" value="GAL4"/>
    <property type="match status" value="1"/>
</dbReference>
<sequence length="751" mass="84210">MNASADIIIPRTRLGNSCDFCRKRKIKCDSADVRRDGAPCSNCQINAQPCTHQNTPKPRGLADMDKRMKELEHALRQERKKVQILTERLENSAVAGSSSSSSSASPDSTGPEEPAKDNEYDSIVDDFGRFSLTQQGRYFGPSSNVAYMHKLVQMTPQTPVMDPLSNYWAMHPWESGTILKPPNLIFPPDDLVELLVDCYFRQAFMIPLPPILHEAHFRRDLKSGLHYVDNSFGFVVLGVCAVASRYCDDPRVLLDSEVAGTRSEGSAEPSLSRHSAGWKYFSQVMALPRALFSTPTLHDVQFCCLFTYYALGTSAPQAIWTMVGLGTRYALELGMHRRHQGEKLTLDDEIRKRTFWSLIFVDRYMSLYFGRPSAIRNEDIDVDLPIDCDDEYLEVYFAGGTIPSLTKLAAFIHTMRAIPLLSYASDTIYSSKKNKRTSGIKEEEGVAVIDSMLSAWYSAIPAHLRWNEKTLNGSEWTLPTCTLYILYYNLQIHVHRPFLQMLKSPQSRPSRAICMNAARSMGRMLEKLKRKARTVCFISDMVVFGAGIILVTNIRMRRSAGMPISSADTELHELWRIIWVLHQSMIDFNICGKMIHALKYLTNLPYEMLSCDVVNAYNASPTSPFLIPPSGYVPVSPGTVKLDISALDPAFSGLAPMVFGHTALRGQPPRHILWRKAETGYEYGNDAQATDRDGEYEHEQVWDPQPVGADMSVFQEGDWVNNTQGVDVGEGGGGDSVFADSLAIFGMPFKY</sequence>
<keyword evidence="2" id="KW-0539">Nucleus</keyword>
<dbReference type="GO" id="GO:0006351">
    <property type="term" value="P:DNA-templated transcription"/>
    <property type="evidence" value="ECO:0007669"/>
    <property type="project" value="InterPro"/>
</dbReference>
<dbReference type="PANTHER" id="PTHR46910">
    <property type="entry name" value="TRANSCRIPTION FACTOR PDR1"/>
    <property type="match status" value="1"/>
</dbReference>
<evidence type="ECO:0000313" key="6">
    <source>
        <dbReference type="EMBL" id="KIY71376.1"/>
    </source>
</evidence>
<keyword evidence="7" id="KW-1185">Reference proteome</keyword>
<gene>
    <name evidence="6" type="ORF">CYLTODRAFT_418918</name>
</gene>
<dbReference type="SMART" id="SM00906">
    <property type="entry name" value="Fungal_trans"/>
    <property type="match status" value="1"/>
</dbReference>
<dbReference type="SUPFAM" id="SSF57701">
    <property type="entry name" value="Zn2/Cys6 DNA-binding domain"/>
    <property type="match status" value="1"/>
</dbReference>
<dbReference type="CDD" id="cd00067">
    <property type="entry name" value="GAL4"/>
    <property type="match status" value="1"/>
</dbReference>
<dbReference type="CDD" id="cd12148">
    <property type="entry name" value="fungal_TF_MHR"/>
    <property type="match status" value="1"/>
</dbReference>
<dbReference type="InterPro" id="IPR050987">
    <property type="entry name" value="AtrR-like"/>
</dbReference>
<dbReference type="AlphaFoldDB" id="A0A0D7BP59"/>
<dbReference type="Gene3D" id="4.10.240.10">
    <property type="entry name" value="Zn(2)-C6 fungal-type DNA-binding domain"/>
    <property type="match status" value="1"/>
</dbReference>
<reference evidence="6 7" key="1">
    <citation type="journal article" date="2015" name="Fungal Genet. Biol.">
        <title>Evolution of novel wood decay mechanisms in Agaricales revealed by the genome sequences of Fistulina hepatica and Cylindrobasidium torrendii.</title>
        <authorList>
            <person name="Floudas D."/>
            <person name="Held B.W."/>
            <person name="Riley R."/>
            <person name="Nagy L.G."/>
            <person name="Koehler G."/>
            <person name="Ransdell A.S."/>
            <person name="Younus H."/>
            <person name="Chow J."/>
            <person name="Chiniquy J."/>
            <person name="Lipzen A."/>
            <person name="Tritt A."/>
            <person name="Sun H."/>
            <person name="Haridas S."/>
            <person name="LaButti K."/>
            <person name="Ohm R.A."/>
            <person name="Kues U."/>
            <person name="Blanchette R.A."/>
            <person name="Grigoriev I.V."/>
            <person name="Minto R.E."/>
            <person name="Hibbett D.S."/>
        </authorList>
    </citation>
    <scope>NUCLEOTIDE SEQUENCE [LARGE SCALE GENOMIC DNA]</scope>
    <source>
        <strain evidence="6 7">FP15055 ss-10</strain>
    </source>
</reference>
<name>A0A0D7BP59_9AGAR</name>
<dbReference type="EMBL" id="KN880455">
    <property type="protein sequence ID" value="KIY71376.1"/>
    <property type="molecule type" value="Genomic_DNA"/>
</dbReference>
<keyword evidence="1" id="KW-0479">Metal-binding</keyword>
<dbReference type="Proteomes" id="UP000054007">
    <property type="component" value="Unassembled WGS sequence"/>
</dbReference>
<dbReference type="PROSITE" id="PS50048">
    <property type="entry name" value="ZN2_CY6_FUNGAL_2"/>
    <property type="match status" value="1"/>
</dbReference>
<dbReference type="GO" id="GO:0008270">
    <property type="term" value="F:zinc ion binding"/>
    <property type="evidence" value="ECO:0007669"/>
    <property type="project" value="InterPro"/>
</dbReference>
<evidence type="ECO:0000256" key="3">
    <source>
        <dbReference type="SAM" id="Coils"/>
    </source>
</evidence>
<dbReference type="InterPro" id="IPR007219">
    <property type="entry name" value="XnlR_reg_dom"/>
</dbReference>
<dbReference type="Pfam" id="PF00172">
    <property type="entry name" value="Zn_clus"/>
    <property type="match status" value="1"/>
</dbReference>
<evidence type="ECO:0000256" key="4">
    <source>
        <dbReference type="SAM" id="MobiDB-lite"/>
    </source>
</evidence>
<accession>A0A0D7BP59</accession>
<organism evidence="6 7">
    <name type="scientific">Cylindrobasidium torrendii FP15055 ss-10</name>
    <dbReference type="NCBI Taxonomy" id="1314674"/>
    <lineage>
        <taxon>Eukaryota</taxon>
        <taxon>Fungi</taxon>
        <taxon>Dikarya</taxon>
        <taxon>Basidiomycota</taxon>
        <taxon>Agaricomycotina</taxon>
        <taxon>Agaricomycetes</taxon>
        <taxon>Agaricomycetidae</taxon>
        <taxon>Agaricales</taxon>
        <taxon>Marasmiineae</taxon>
        <taxon>Physalacriaceae</taxon>
        <taxon>Cylindrobasidium</taxon>
    </lineage>
</organism>
<evidence type="ECO:0000313" key="7">
    <source>
        <dbReference type="Proteomes" id="UP000054007"/>
    </source>
</evidence>
<keyword evidence="3" id="KW-0175">Coiled coil</keyword>
<feature type="region of interest" description="Disordered" evidence="4">
    <location>
        <begin position="90"/>
        <end position="119"/>
    </location>
</feature>
<dbReference type="PANTHER" id="PTHR46910:SF38">
    <property type="entry name" value="ZN(2)-C6 FUNGAL-TYPE DOMAIN-CONTAINING PROTEIN"/>
    <property type="match status" value="1"/>
</dbReference>
<feature type="compositionally biased region" description="Low complexity" evidence="4">
    <location>
        <begin position="92"/>
        <end position="105"/>
    </location>
</feature>
<dbReference type="PROSITE" id="PS00463">
    <property type="entry name" value="ZN2_CY6_FUNGAL_1"/>
    <property type="match status" value="1"/>
</dbReference>
<dbReference type="GO" id="GO:0003677">
    <property type="term" value="F:DNA binding"/>
    <property type="evidence" value="ECO:0007669"/>
    <property type="project" value="InterPro"/>
</dbReference>
<evidence type="ECO:0000256" key="2">
    <source>
        <dbReference type="ARBA" id="ARBA00023242"/>
    </source>
</evidence>
<protein>
    <recommendedName>
        <fullName evidence="5">Zn(2)-C6 fungal-type domain-containing protein</fullName>
    </recommendedName>
</protein>
<evidence type="ECO:0000256" key="1">
    <source>
        <dbReference type="ARBA" id="ARBA00022723"/>
    </source>
</evidence>
<dbReference type="STRING" id="1314674.A0A0D7BP59"/>
<dbReference type="InterPro" id="IPR001138">
    <property type="entry name" value="Zn2Cys6_DnaBD"/>
</dbReference>
<feature type="domain" description="Zn(2)-C6 fungal-type" evidence="5">
    <location>
        <begin position="17"/>
        <end position="52"/>
    </location>
</feature>